<dbReference type="SUPFAM" id="SSF55797">
    <property type="entry name" value="PR-1-like"/>
    <property type="match status" value="1"/>
</dbReference>
<dbReference type="SMART" id="SM00198">
    <property type="entry name" value="SCP"/>
    <property type="match status" value="1"/>
</dbReference>
<dbReference type="InterPro" id="IPR001283">
    <property type="entry name" value="CRISP-related"/>
</dbReference>
<dbReference type="Pfam" id="PF00188">
    <property type="entry name" value="CAP"/>
    <property type="match status" value="1"/>
</dbReference>
<evidence type="ECO:0000313" key="4">
    <source>
        <dbReference type="Proteomes" id="UP001181693"/>
    </source>
</evidence>
<dbReference type="PROSITE" id="PS01009">
    <property type="entry name" value="CRISP_1"/>
    <property type="match status" value="1"/>
</dbReference>
<dbReference type="CDD" id="cd05382">
    <property type="entry name" value="CAP_GAPR1-like"/>
    <property type="match status" value="1"/>
</dbReference>
<dbReference type="GO" id="GO:0005576">
    <property type="term" value="C:extracellular region"/>
    <property type="evidence" value="ECO:0007669"/>
    <property type="project" value="InterPro"/>
</dbReference>
<accession>A0AAV3AAE0</accession>
<dbReference type="EMBL" id="DYDO01000007">
    <property type="protein sequence ID" value="DBA21336.1"/>
    <property type="molecule type" value="Genomic_DNA"/>
</dbReference>
<dbReference type="AlphaFoldDB" id="A0AAV3AAE0"/>
<organism evidence="3 4">
    <name type="scientific">Pyxicephalus adspersus</name>
    <name type="common">African bullfrog</name>
    <dbReference type="NCBI Taxonomy" id="30357"/>
    <lineage>
        <taxon>Eukaryota</taxon>
        <taxon>Metazoa</taxon>
        <taxon>Chordata</taxon>
        <taxon>Craniata</taxon>
        <taxon>Vertebrata</taxon>
        <taxon>Euteleostomi</taxon>
        <taxon>Amphibia</taxon>
        <taxon>Batrachia</taxon>
        <taxon>Anura</taxon>
        <taxon>Neobatrachia</taxon>
        <taxon>Ranoidea</taxon>
        <taxon>Pyxicephalidae</taxon>
        <taxon>Pyxicephalinae</taxon>
        <taxon>Pyxicephalus</taxon>
    </lineage>
</organism>
<protein>
    <recommendedName>
        <fullName evidence="2">SCP domain-containing protein</fullName>
    </recommendedName>
</protein>
<dbReference type="PRINTS" id="PR00837">
    <property type="entry name" value="V5TPXLIKE"/>
</dbReference>
<feature type="region of interest" description="Disordered" evidence="1">
    <location>
        <begin position="168"/>
        <end position="203"/>
    </location>
</feature>
<reference evidence="3" key="1">
    <citation type="thesis" date="2020" institute="ProQuest LLC" country="789 East Eisenhower Parkway, Ann Arbor, MI, USA">
        <title>Comparative Genomics and Chromosome Evolution.</title>
        <authorList>
            <person name="Mudd A.B."/>
        </authorList>
    </citation>
    <scope>NUCLEOTIDE SEQUENCE</scope>
    <source>
        <strain evidence="3">1538</strain>
        <tissue evidence="3">Blood</tissue>
    </source>
</reference>
<evidence type="ECO:0000313" key="3">
    <source>
        <dbReference type="EMBL" id="DBA21336.1"/>
    </source>
</evidence>
<dbReference type="FunFam" id="3.40.33.10:FF:000002">
    <property type="entry name" value="Golgi-associated plant pathogenesis-related protein 1"/>
    <property type="match status" value="1"/>
</dbReference>
<name>A0AAV3AAE0_PYXAD</name>
<feature type="compositionally biased region" description="Polar residues" evidence="1">
    <location>
        <begin position="192"/>
        <end position="203"/>
    </location>
</feature>
<dbReference type="Gene3D" id="3.40.33.10">
    <property type="entry name" value="CAP"/>
    <property type="match status" value="1"/>
</dbReference>
<feature type="domain" description="SCP" evidence="2">
    <location>
        <begin position="21"/>
        <end position="154"/>
    </location>
</feature>
<keyword evidence="4" id="KW-1185">Reference proteome</keyword>
<sequence length="217" mass="24259">MAFSQRFAGLRLHEQGINTKQFEEDFLSAHNKYRKLHGSPPLQINWDLCKSAQKWADHLLSIRSLQHSNTDLGENLYYKSSSNPRDLPGNEPVDSWYKEIENYNFSRPGFSSNTGHFTQVVWKDSKEVGYGVATDGKRLYFVIAQYSPAGNITNPGYFEKNVLPAGIEPTADSDASESRWQSAGNTEPAAEKNSNNENSISATSTGEKGMILMCLDP</sequence>
<evidence type="ECO:0000256" key="1">
    <source>
        <dbReference type="SAM" id="MobiDB-lite"/>
    </source>
</evidence>
<comment type="caution">
    <text evidence="3">The sequence shown here is derived from an EMBL/GenBank/DDBJ whole genome shotgun (WGS) entry which is preliminary data.</text>
</comment>
<dbReference type="InterPro" id="IPR014044">
    <property type="entry name" value="CAP_dom"/>
</dbReference>
<dbReference type="PANTHER" id="PTHR10334">
    <property type="entry name" value="CYSTEINE-RICH SECRETORY PROTEIN-RELATED"/>
    <property type="match status" value="1"/>
</dbReference>
<evidence type="ECO:0000259" key="2">
    <source>
        <dbReference type="SMART" id="SM00198"/>
    </source>
</evidence>
<dbReference type="InterPro" id="IPR035940">
    <property type="entry name" value="CAP_sf"/>
</dbReference>
<dbReference type="Proteomes" id="UP001181693">
    <property type="component" value="Unassembled WGS sequence"/>
</dbReference>
<proteinExistence type="predicted"/>
<dbReference type="InterPro" id="IPR034113">
    <property type="entry name" value="SCP_GAPR1-like"/>
</dbReference>
<dbReference type="InterPro" id="IPR018244">
    <property type="entry name" value="Allrgn_V5/Tpx1_CS"/>
</dbReference>
<gene>
    <name evidence="3" type="ORF">GDO54_017993</name>
</gene>